<dbReference type="Gene3D" id="1.10.10.60">
    <property type="entry name" value="Homeodomain-like"/>
    <property type="match status" value="2"/>
</dbReference>
<accession>A0A4R3JJ81</accession>
<dbReference type="InterPro" id="IPR037923">
    <property type="entry name" value="HTH-like"/>
</dbReference>
<dbReference type="PROSITE" id="PS01124">
    <property type="entry name" value="HTH_ARAC_FAMILY_2"/>
    <property type="match status" value="2"/>
</dbReference>
<dbReference type="RefSeq" id="WP_008975152.1">
    <property type="nucleotide sequence ID" value="NZ_BHEO01000008.1"/>
</dbReference>
<feature type="domain" description="HTH araC/xylS-type" evidence="4">
    <location>
        <begin position="182"/>
        <end position="280"/>
    </location>
</feature>
<dbReference type="SUPFAM" id="SSF46689">
    <property type="entry name" value="Homeodomain-like"/>
    <property type="match status" value="2"/>
</dbReference>
<evidence type="ECO:0000256" key="3">
    <source>
        <dbReference type="ARBA" id="ARBA00023163"/>
    </source>
</evidence>
<dbReference type="Pfam" id="PF12833">
    <property type="entry name" value="HTH_18"/>
    <property type="match status" value="2"/>
</dbReference>
<keyword evidence="3" id="KW-0804">Transcription</keyword>
<comment type="caution">
    <text evidence="6">The sequence shown here is derived from an EMBL/GenBank/DDBJ whole genome shotgun (WGS) entry which is preliminary data.</text>
</comment>
<proteinExistence type="predicted"/>
<organism evidence="6 7">
    <name type="scientific">Faecalimonas umbilicata</name>
    <dbReference type="NCBI Taxonomy" id="1912855"/>
    <lineage>
        <taxon>Bacteria</taxon>
        <taxon>Bacillati</taxon>
        <taxon>Bacillota</taxon>
        <taxon>Clostridia</taxon>
        <taxon>Lachnospirales</taxon>
        <taxon>Lachnospiraceae</taxon>
        <taxon>Faecalimonas</taxon>
    </lineage>
</organism>
<dbReference type="SUPFAM" id="SSF51215">
    <property type="entry name" value="Regulatory protein AraC"/>
    <property type="match status" value="1"/>
</dbReference>
<dbReference type="Proteomes" id="UP000294613">
    <property type="component" value="Unassembled WGS sequence"/>
</dbReference>
<dbReference type="EMBL" id="BHEO01000008">
    <property type="protein sequence ID" value="GBU06511.1"/>
    <property type="molecule type" value="Genomic_DNA"/>
</dbReference>
<dbReference type="PANTHER" id="PTHR43280:SF2">
    <property type="entry name" value="HTH-TYPE TRANSCRIPTIONAL REGULATOR EXSA"/>
    <property type="match status" value="1"/>
</dbReference>
<dbReference type="Proteomes" id="UP000702954">
    <property type="component" value="Unassembled WGS sequence"/>
</dbReference>
<evidence type="ECO:0000259" key="4">
    <source>
        <dbReference type="PROSITE" id="PS01124"/>
    </source>
</evidence>
<evidence type="ECO:0000313" key="6">
    <source>
        <dbReference type="EMBL" id="TCS66168.1"/>
    </source>
</evidence>
<dbReference type="AlphaFoldDB" id="A0A4R3JJ81"/>
<reference evidence="6 7" key="2">
    <citation type="submission" date="2019-03" db="EMBL/GenBank/DDBJ databases">
        <title>Genomic Encyclopedia of Type Strains, Phase IV (KMG-IV): sequencing the most valuable type-strain genomes for metagenomic binning, comparative biology and taxonomic classification.</title>
        <authorList>
            <person name="Goeker M."/>
        </authorList>
    </citation>
    <scope>NUCLEOTIDE SEQUENCE [LARGE SCALE GENOMIC DNA]</scope>
    <source>
        <strain evidence="6 7">DSM 103426</strain>
    </source>
</reference>
<dbReference type="SMART" id="SM00342">
    <property type="entry name" value="HTH_ARAC"/>
    <property type="match status" value="2"/>
</dbReference>
<keyword evidence="1" id="KW-0805">Transcription regulation</keyword>
<dbReference type="InterPro" id="IPR018060">
    <property type="entry name" value="HTH_AraC"/>
</dbReference>
<dbReference type="InterPro" id="IPR020449">
    <property type="entry name" value="Tscrpt_reg_AraC-type_HTH"/>
</dbReference>
<dbReference type="GO" id="GO:0003700">
    <property type="term" value="F:DNA-binding transcription factor activity"/>
    <property type="evidence" value="ECO:0007669"/>
    <property type="project" value="InterPro"/>
</dbReference>
<evidence type="ECO:0000313" key="5">
    <source>
        <dbReference type="EMBL" id="GBU06511.1"/>
    </source>
</evidence>
<feature type="domain" description="HTH araC/xylS-type" evidence="4">
    <location>
        <begin position="295"/>
        <end position="393"/>
    </location>
</feature>
<evidence type="ECO:0000313" key="7">
    <source>
        <dbReference type="Proteomes" id="UP000294613"/>
    </source>
</evidence>
<evidence type="ECO:0000256" key="1">
    <source>
        <dbReference type="ARBA" id="ARBA00023015"/>
    </source>
</evidence>
<keyword evidence="2 6" id="KW-0238">DNA-binding</keyword>
<dbReference type="PANTHER" id="PTHR43280">
    <property type="entry name" value="ARAC-FAMILY TRANSCRIPTIONAL REGULATOR"/>
    <property type="match status" value="1"/>
</dbReference>
<protein>
    <submittedName>
        <fullName evidence="6">AraC-like DNA-binding protein</fullName>
    </submittedName>
</protein>
<dbReference type="PROSITE" id="PS00041">
    <property type="entry name" value="HTH_ARAC_FAMILY_1"/>
    <property type="match status" value="1"/>
</dbReference>
<dbReference type="InterPro" id="IPR018062">
    <property type="entry name" value="HTH_AraC-typ_CS"/>
</dbReference>
<dbReference type="InterPro" id="IPR009057">
    <property type="entry name" value="Homeodomain-like_sf"/>
</dbReference>
<dbReference type="InterPro" id="IPR014710">
    <property type="entry name" value="RmlC-like_jellyroll"/>
</dbReference>
<dbReference type="GO" id="GO:0043565">
    <property type="term" value="F:sequence-specific DNA binding"/>
    <property type="evidence" value="ECO:0007669"/>
    <property type="project" value="InterPro"/>
</dbReference>
<dbReference type="Gene3D" id="2.60.120.10">
    <property type="entry name" value="Jelly Rolls"/>
    <property type="match status" value="1"/>
</dbReference>
<name>A0A4R3JJ81_9FIRM</name>
<evidence type="ECO:0000256" key="2">
    <source>
        <dbReference type="ARBA" id="ARBA00023125"/>
    </source>
</evidence>
<gene>
    <name evidence="6" type="ORF">EDD74_11966</name>
    <name evidence="5" type="ORF">FAEUMB_30520</name>
</gene>
<sequence length="400" mass="47605">MWYQKDWFTGSDYYNFRERQISVQELCIINPVEQVFHERTEIYYVRSGKATIWVNGEKFKVRQGSFLCLYMHLFYRIDEIEEPLDCVKVSFHIGLFMFLCFEKREVWENEMLIYRVEPLLYLNMEEQKRVETIFAELLLEEETQRFGSQNISIYLAMELHALYCRYAMEKRESLSGGASQIWSVIQRVLLDTSKTLSLEEYAKAAGMTAVTLNRHITKNCGYTFFQLQKMGKVFHACALLHFPDLDLQYISDYLGFTNLEDFCRVFKRYMKMSVREYQTQHIGAGVGMRGEEEALQVLQYLLLCFHKPFQMEEMAQQLKMKPFQMEKRSREQFGRTVQELLEEIRVRMACSYLAATERSVTQIGQDVGFGSISTFQRSFQKYMNQTPSEYRSEYRLFVKK</sequence>
<reference evidence="5 8" key="1">
    <citation type="journal article" date="2018" name="Int. J. Syst. Evol. Microbiol.">
        <title>Draft Genome Sequence of Faecalimonas umbilicata JCM 30896T, an Acetate-Producing Bacterium Isolated from Human Feces.</title>
        <authorList>
            <person name="Sakamoto M."/>
            <person name="Ikeyama N."/>
            <person name="Yuki M."/>
            <person name="Ohkuma M."/>
        </authorList>
    </citation>
    <scope>NUCLEOTIDE SEQUENCE [LARGE SCALE GENOMIC DNA]</scope>
    <source>
        <strain evidence="5 8">EGH7</strain>
    </source>
</reference>
<dbReference type="PRINTS" id="PR00032">
    <property type="entry name" value="HTHARAC"/>
</dbReference>
<keyword evidence="8" id="KW-1185">Reference proteome</keyword>
<evidence type="ECO:0000313" key="8">
    <source>
        <dbReference type="Proteomes" id="UP000702954"/>
    </source>
</evidence>
<dbReference type="EMBL" id="SLZV01000019">
    <property type="protein sequence ID" value="TCS66168.1"/>
    <property type="molecule type" value="Genomic_DNA"/>
</dbReference>